<dbReference type="NCBIfam" id="NF033788">
    <property type="entry name" value="HTH_metalloreg"/>
    <property type="match status" value="1"/>
</dbReference>
<name>A0AA43XNA1_9CLOT</name>
<accession>A0AA43XNA1</accession>
<keyword evidence="3" id="KW-0804">Transcription</keyword>
<reference evidence="5 6" key="1">
    <citation type="submission" date="2019-04" db="EMBL/GenBank/DDBJ databases">
        <title>Isachenkonia alkalipeptolytica gen. nov. sp. nov. a new anaerobic, alkiliphilic organothrophic bacterium capable to reduce synthesized ferrihydrite isolated from a soda lake.</title>
        <authorList>
            <person name="Toshchakov S.V."/>
            <person name="Zavarzina D.G."/>
            <person name="Zhilina T.N."/>
            <person name="Kostrikina N.A."/>
            <person name="Kublanov I.V."/>
        </authorList>
    </citation>
    <scope>NUCLEOTIDE SEQUENCE [LARGE SCALE GENOMIC DNA]</scope>
    <source>
        <strain evidence="5 6">Z-1701</strain>
    </source>
</reference>
<dbReference type="InterPro" id="IPR051081">
    <property type="entry name" value="HTH_MetalResp_TranReg"/>
</dbReference>
<feature type="domain" description="HTH arsR-type" evidence="4">
    <location>
        <begin position="1"/>
        <end position="89"/>
    </location>
</feature>
<dbReference type="SMART" id="SM00418">
    <property type="entry name" value="HTH_ARSR"/>
    <property type="match status" value="1"/>
</dbReference>
<dbReference type="EMBL" id="SUMG01000038">
    <property type="protein sequence ID" value="NBG89641.1"/>
    <property type="molecule type" value="Genomic_DNA"/>
</dbReference>
<comment type="caution">
    <text evidence="5">The sequence shown here is derived from an EMBL/GenBank/DDBJ whole genome shotgun (WGS) entry which is preliminary data.</text>
</comment>
<dbReference type="PANTHER" id="PTHR33154">
    <property type="entry name" value="TRANSCRIPTIONAL REGULATOR, ARSR FAMILY"/>
    <property type="match status" value="1"/>
</dbReference>
<dbReference type="RefSeq" id="WP_160723511.1">
    <property type="nucleotide sequence ID" value="NZ_SUMG01000038.1"/>
</dbReference>
<dbReference type="Pfam" id="PF01022">
    <property type="entry name" value="HTH_5"/>
    <property type="match status" value="1"/>
</dbReference>
<dbReference type="PRINTS" id="PR00778">
    <property type="entry name" value="HTHARSR"/>
</dbReference>
<dbReference type="InterPro" id="IPR011991">
    <property type="entry name" value="ArsR-like_HTH"/>
</dbReference>
<dbReference type="PANTHER" id="PTHR33154:SF33">
    <property type="entry name" value="TRANSCRIPTIONAL REPRESSOR SDPR"/>
    <property type="match status" value="1"/>
</dbReference>
<organism evidence="5 6">
    <name type="scientific">Isachenkonia alkalipeptolytica</name>
    <dbReference type="NCBI Taxonomy" id="2565777"/>
    <lineage>
        <taxon>Bacteria</taxon>
        <taxon>Bacillati</taxon>
        <taxon>Bacillota</taxon>
        <taxon>Clostridia</taxon>
        <taxon>Eubacteriales</taxon>
        <taxon>Clostridiaceae</taxon>
        <taxon>Isachenkonia</taxon>
    </lineage>
</organism>
<dbReference type="InterPro" id="IPR001845">
    <property type="entry name" value="HTH_ArsR_DNA-bd_dom"/>
</dbReference>
<dbReference type="InterPro" id="IPR036390">
    <property type="entry name" value="WH_DNA-bd_sf"/>
</dbReference>
<dbReference type="CDD" id="cd00090">
    <property type="entry name" value="HTH_ARSR"/>
    <property type="match status" value="1"/>
</dbReference>
<gene>
    <name evidence="5" type="ORF">ISALK_14240</name>
</gene>
<sequence>MEYDIMFKALGELSRIKIVKLLSIKSMYVCELESILEMSQPRISQHLKILRQAEIVDMEKQGQRTIYTLNRNNINTLLFAFNNFLEAPLEDLSFFQDFAKKINAIEKDPSISTCKFNR</sequence>
<evidence type="ECO:0000259" key="4">
    <source>
        <dbReference type="PROSITE" id="PS50987"/>
    </source>
</evidence>
<keyword evidence="2" id="KW-0238">DNA-binding</keyword>
<dbReference type="Gene3D" id="1.10.10.10">
    <property type="entry name" value="Winged helix-like DNA-binding domain superfamily/Winged helix DNA-binding domain"/>
    <property type="match status" value="1"/>
</dbReference>
<evidence type="ECO:0000256" key="3">
    <source>
        <dbReference type="ARBA" id="ARBA00023163"/>
    </source>
</evidence>
<evidence type="ECO:0000313" key="5">
    <source>
        <dbReference type="EMBL" id="NBG89641.1"/>
    </source>
</evidence>
<evidence type="ECO:0000256" key="2">
    <source>
        <dbReference type="ARBA" id="ARBA00023125"/>
    </source>
</evidence>
<dbReference type="AlphaFoldDB" id="A0AA43XNA1"/>
<proteinExistence type="predicted"/>
<evidence type="ECO:0000313" key="6">
    <source>
        <dbReference type="Proteomes" id="UP000449710"/>
    </source>
</evidence>
<evidence type="ECO:0000256" key="1">
    <source>
        <dbReference type="ARBA" id="ARBA00023015"/>
    </source>
</evidence>
<dbReference type="Proteomes" id="UP000449710">
    <property type="component" value="Unassembled WGS sequence"/>
</dbReference>
<dbReference type="GO" id="GO:0003700">
    <property type="term" value="F:DNA-binding transcription factor activity"/>
    <property type="evidence" value="ECO:0007669"/>
    <property type="project" value="InterPro"/>
</dbReference>
<dbReference type="GO" id="GO:0003677">
    <property type="term" value="F:DNA binding"/>
    <property type="evidence" value="ECO:0007669"/>
    <property type="project" value="UniProtKB-KW"/>
</dbReference>
<protein>
    <submittedName>
        <fullName evidence="5">Winged helix-turn-helix transcriptional regulator</fullName>
    </submittedName>
</protein>
<dbReference type="PROSITE" id="PS50987">
    <property type="entry name" value="HTH_ARSR_2"/>
    <property type="match status" value="1"/>
</dbReference>
<dbReference type="InterPro" id="IPR036388">
    <property type="entry name" value="WH-like_DNA-bd_sf"/>
</dbReference>
<keyword evidence="1" id="KW-0805">Transcription regulation</keyword>
<dbReference type="SUPFAM" id="SSF46785">
    <property type="entry name" value="Winged helix' DNA-binding domain"/>
    <property type="match status" value="1"/>
</dbReference>
<keyword evidence="6" id="KW-1185">Reference proteome</keyword>